<evidence type="ECO:0000256" key="1">
    <source>
        <dbReference type="SAM" id="SignalP"/>
    </source>
</evidence>
<protein>
    <submittedName>
        <fullName evidence="2">Uncharacterized protein</fullName>
    </submittedName>
</protein>
<comment type="caution">
    <text evidence="2">The sequence shown here is derived from an EMBL/GenBank/DDBJ whole genome shotgun (WGS) entry which is preliminary data.</text>
</comment>
<accession>A0A845A320</accession>
<gene>
    <name evidence="2" type="ORF">GRI62_12050</name>
</gene>
<keyword evidence="3" id="KW-1185">Reference proteome</keyword>
<evidence type="ECO:0000313" key="2">
    <source>
        <dbReference type="EMBL" id="MXO94328.1"/>
    </source>
</evidence>
<name>A0A845A320_9SPHN</name>
<feature type="chain" id="PRO_5032734167" evidence="1">
    <location>
        <begin position="23"/>
        <end position="142"/>
    </location>
</feature>
<organism evidence="2 3">
    <name type="scientific">Aurantiacibacter arachoides</name>
    <dbReference type="NCBI Taxonomy" id="1850444"/>
    <lineage>
        <taxon>Bacteria</taxon>
        <taxon>Pseudomonadati</taxon>
        <taxon>Pseudomonadota</taxon>
        <taxon>Alphaproteobacteria</taxon>
        <taxon>Sphingomonadales</taxon>
        <taxon>Erythrobacteraceae</taxon>
        <taxon>Aurantiacibacter</taxon>
    </lineage>
</organism>
<dbReference type="RefSeq" id="WP_131453560.1">
    <property type="nucleotide sequence ID" value="NZ_BMJK01000002.1"/>
</dbReference>
<feature type="signal peptide" evidence="1">
    <location>
        <begin position="1"/>
        <end position="22"/>
    </location>
</feature>
<dbReference type="Proteomes" id="UP000460626">
    <property type="component" value="Unassembled WGS sequence"/>
</dbReference>
<sequence>MRLSLIATLALAAAAAPLPALAQDADNDPLAGAVERMDDPVVQEQAGLMAAMLVGALMEMRVGPLAEAMAEMTGGEGPAVDPDARVADLLGPDAADAPVRVAEQVPQMMGAMAAMAGAFGDMLPQMRAMGERMRRELPETDR</sequence>
<proteinExistence type="predicted"/>
<dbReference type="AlphaFoldDB" id="A0A845A320"/>
<evidence type="ECO:0000313" key="3">
    <source>
        <dbReference type="Proteomes" id="UP000460626"/>
    </source>
</evidence>
<reference evidence="2 3" key="1">
    <citation type="submission" date="2019-12" db="EMBL/GenBank/DDBJ databases">
        <title>Genomic-based taxomic classification of the family Erythrobacteraceae.</title>
        <authorList>
            <person name="Xu L."/>
        </authorList>
    </citation>
    <scope>NUCLEOTIDE SEQUENCE [LARGE SCALE GENOMIC DNA]</scope>
    <source>
        <strain evidence="2 3">RC4-10-4</strain>
    </source>
</reference>
<keyword evidence="1" id="KW-0732">Signal</keyword>
<dbReference type="EMBL" id="WTYH01000001">
    <property type="protein sequence ID" value="MXO94328.1"/>
    <property type="molecule type" value="Genomic_DNA"/>
</dbReference>